<protein>
    <submittedName>
        <fullName evidence="2">Uncharacterized protein</fullName>
    </submittedName>
</protein>
<dbReference type="AlphaFoldDB" id="A0A3S2X5P0"/>
<accession>A0A3S2X5P0</accession>
<gene>
    <name evidence="2" type="ORF">EM808_24490</name>
</gene>
<reference evidence="2 3" key="1">
    <citation type="submission" date="2019-01" db="EMBL/GenBank/DDBJ databases">
        <title>Bacillus sp. M5HDSG1-1, whole genome shotgun sequence.</title>
        <authorList>
            <person name="Tuo L."/>
        </authorList>
    </citation>
    <scope>NUCLEOTIDE SEQUENCE [LARGE SCALE GENOMIC DNA]</scope>
    <source>
        <strain evidence="2 3">M5HDSG1-1</strain>
    </source>
</reference>
<keyword evidence="1" id="KW-0175">Coiled coil</keyword>
<dbReference type="Proteomes" id="UP000288024">
    <property type="component" value="Unassembled WGS sequence"/>
</dbReference>
<keyword evidence="3" id="KW-1185">Reference proteome</keyword>
<comment type="caution">
    <text evidence="2">The sequence shown here is derived from an EMBL/GenBank/DDBJ whole genome shotgun (WGS) entry which is preliminary data.</text>
</comment>
<evidence type="ECO:0000313" key="2">
    <source>
        <dbReference type="EMBL" id="RVT57631.1"/>
    </source>
</evidence>
<dbReference type="RefSeq" id="WP_127741791.1">
    <property type="nucleotide sequence ID" value="NZ_RZTZ01000016.1"/>
</dbReference>
<evidence type="ECO:0000313" key="3">
    <source>
        <dbReference type="Proteomes" id="UP000288024"/>
    </source>
</evidence>
<dbReference type="EMBL" id="RZTZ01000016">
    <property type="protein sequence ID" value="RVT57631.1"/>
    <property type="molecule type" value="Genomic_DNA"/>
</dbReference>
<feature type="coiled-coil region" evidence="1">
    <location>
        <begin position="1"/>
        <end position="32"/>
    </location>
</feature>
<proteinExistence type="predicted"/>
<name>A0A3S2X5P0_9BACI</name>
<evidence type="ECO:0000256" key="1">
    <source>
        <dbReference type="SAM" id="Coils"/>
    </source>
</evidence>
<sequence length="76" mass="9063">MEQMREELRELRKDLNRQIKAIDKELKHLKRTMDVEPVKESQHSVITIGKEDTKAKRIIQTKLNLLRKVVNNLQSK</sequence>
<organism evidence="2 3">
    <name type="scientific">Niallia taxi</name>
    <dbReference type="NCBI Taxonomy" id="2499688"/>
    <lineage>
        <taxon>Bacteria</taxon>
        <taxon>Bacillati</taxon>
        <taxon>Bacillota</taxon>
        <taxon>Bacilli</taxon>
        <taxon>Bacillales</taxon>
        <taxon>Bacillaceae</taxon>
        <taxon>Niallia</taxon>
    </lineage>
</organism>